<sequence>MFFYKILCSIATSKLYPYICHSHEINHLGILLKYFDSVVYHRNNSHLRLDDPMEVSERKKEHT</sequence>
<organism evidence="1">
    <name type="scientific">Arundo donax</name>
    <name type="common">Giant reed</name>
    <name type="synonym">Donax arundinaceus</name>
    <dbReference type="NCBI Taxonomy" id="35708"/>
    <lineage>
        <taxon>Eukaryota</taxon>
        <taxon>Viridiplantae</taxon>
        <taxon>Streptophyta</taxon>
        <taxon>Embryophyta</taxon>
        <taxon>Tracheophyta</taxon>
        <taxon>Spermatophyta</taxon>
        <taxon>Magnoliopsida</taxon>
        <taxon>Liliopsida</taxon>
        <taxon>Poales</taxon>
        <taxon>Poaceae</taxon>
        <taxon>PACMAD clade</taxon>
        <taxon>Arundinoideae</taxon>
        <taxon>Arundineae</taxon>
        <taxon>Arundo</taxon>
    </lineage>
</organism>
<evidence type="ECO:0000313" key="1">
    <source>
        <dbReference type="EMBL" id="JAE06870.1"/>
    </source>
</evidence>
<accession>A0A0A9F1E4</accession>
<dbReference type="AlphaFoldDB" id="A0A0A9F1E4"/>
<protein>
    <submittedName>
        <fullName evidence="1">Uncharacterized protein</fullName>
    </submittedName>
</protein>
<reference evidence="1" key="1">
    <citation type="submission" date="2014-09" db="EMBL/GenBank/DDBJ databases">
        <authorList>
            <person name="Magalhaes I.L.F."/>
            <person name="Oliveira U."/>
            <person name="Santos F.R."/>
            <person name="Vidigal T.H.D.A."/>
            <person name="Brescovit A.D."/>
            <person name="Santos A.J."/>
        </authorList>
    </citation>
    <scope>NUCLEOTIDE SEQUENCE</scope>
    <source>
        <tissue evidence="1">Shoot tissue taken approximately 20 cm above the soil surface</tissue>
    </source>
</reference>
<proteinExistence type="predicted"/>
<dbReference type="EMBL" id="GBRH01191026">
    <property type="protein sequence ID" value="JAE06870.1"/>
    <property type="molecule type" value="Transcribed_RNA"/>
</dbReference>
<name>A0A0A9F1E4_ARUDO</name>
<reference evidence="1" key="2">
    <citation type="journal article" date="2015" name="Data Brief">
        <title>Shoot transcriptome of the giant reed, Arundo donax.</title>
        <authorList>
            <person name="Barrero R.A."/>
            <person name="Guerrero F.D."/>
            <person name="Moolhuijzen P."/>
            <person name="Goolsby J.A."/>
            <person name="Tidwell J."/>
            <person name="Bellgard S.E."/>
            <person name="Bellgard M.I."/>
        </authorList>
    </citation>
    <scope>NUCLEOTIDE SEQUENCE</scope>
    <source>
        <tissue evidence="1">Shoot tissue taken approximately 20 cm above the soil surface</tissue>
    </source>
</reference>